<comment type="caution">
    <text evidence="2">The sequence shown here is derived from an EMBL/GenBank/DDBJ whole genome shotgun (WGS) entry which is preliminary data.</text>
</comment>
<gene>
    <name evidence="2" type="ORF">N1851_018889</name>
</gene>
<evidence type="ECO:0000313" key="2">
    <source>
        <dbReference type="EMBL" id="KAK0142991.1"/>
    </source>
</evidence>
<accession>A0AA47MMX4</accession>
<name>A0AA47MMX4_MERPO</name>
<keyword evidence="3" id="KW-1185">Reference proteome</keyword>
<organism evidence="2 3">
    <name type="scientific">Merluccius polli</name>
    <name type="common">Benguela hake</name>
    <name type="synonym">Merluccius cadenati</name>
    <dbReference type="NCBI Taxonomy" id="89951"/>
    <lineage>
        <taxon>Eukaryota</taxon>
        <taxon>Metazoa</taxon>
        <taxon>Chordata</taxon>
        <taxon>Craniata</taxon>
        <taxon>Vertebrata</taxon>
        <taxon>Euteleostomi</taxon>
        <taxon>Actinopterygii</taxon>
        <taxon>Neopterygii</taxon>
        <taxon>Teleostei</taxon>
        <taxon>Neoteleostei</taxon>
        <taxon>Acanthomorphata</taxon>
        <taxon>Zeiogadaria</taxon>
        <taxon>Gadariae</taxon>
        <taxon>Gadiformes</taxon>
        <taxon>Gadoidei</taxon>
        <taxon>Merlucciidae</taxon>
        <taxon>Merluccius</taxon>
    </lineage>
</organism>
<sequence length="496" mass="55327">MMLLRVIVSPQEIRRVTLQEVPPSVDELCVVLGNTLGLRGKFLLQFEDPDFGNELCNLTDIKDLPTERPTLKVLFTFSEPVSDSTLDTASLSSQNSASPEPPSSGDSSKWPDPFVIPDFSHDVEFQLRVANDAYAKDGAVTVISKSVKSEILDRLADSITRITCYPSKDNLESVAKALVAKHPCLREPGSGKGWYCWRFSLIFKMGNYRQLDALKFLKRKGNTKPVKKAKKGEIHYLPEPPDGQTTVKSEKDRETMLLEVQKREPDLHLLDELMTATFSQRRQEIIGDEPLISAVKDRWPALFSERQLSAEFSRIVTKDLLESFLDGLDALVPGVLQMYGEAAASGRPEQCSQLSSKGGHEPKQKNSCPTWSSMAHGETLDVLMSGMQVGLLIGHEGPLHDAFPLDVFNVALVVEEKIFLHDLRDVHTGFAMLLGAIYCLNLEYPRNMKYSFEFLQRVVMNIKPDCLDIACKQRNALVKQLLGGSSYLGSLPCSLH</sequence>
<proteinExistence type="predicted"/>
<evidence type="ECO:0000256" key="1">
    <source>
        <dbReference type="SAM" id="MobiDB-lite"/>
    </source>
</evidence>
<feature type="region of interest" description="Disordered" evidence="1">
    <location>
        <begin position="86"/>
        <end position="109"/>
    </location>
</feature>
<dbReference type="PANTHER" id="PTHR31025">
    <property type="entry name" value="SI:CH211-196P9.1-RELATED"/>
    <property type="match status" value="1"/>
</dbReference>
<reference evidence="2" key="1">
    <citation type="journal article" date="2023" name="Front. Mar. Sci.">
        <title>A new Merluccius polli reference genome to investigate the effects of global change in West African waters.</title>
        <authorList>
            <person name="Mateo J.L."/>
            <person name="Blanco-Fernandez C."/>
            <person name="Garcia-Vazquez E."/>
            <person name="Machado-Schiaffino G."/>
        </authorList>
    </citation>
    <scope>NUCLEOTIDE SEQUENCE</scope>
    <source>
        <strain evidence="2">C29</strain>
        <tissue evidence="2">Fin</tissue>
    </source>
</reference>
<dbReference type="EMBL" id="JAOPHQ010003447">
    <property type="protein sequence ID" value="KAK0142991.1"/>
    <property type="molecule type" value="Genomic_DNA"/>
</dbReference>
<dbReference type="PANTHER" id="PTHR31025:SF19">
    <property type="entry name" value="SI:CH73-42K18.1-RELATED"/>
    <property type="match status" value="1"/>
</dbReference>
<dbReference type="Proteomes" id="UP001174136">
    <property type="component" value="Unassembled WGS sequence"/>
</dbReference>
<feature type="region of interest" description="Disordered" evidence="1">
    <location>
        <begin position="347"/>
        <end position="370"/>
    </location>
</feature>
<protein>
    <submittedName>
        <fullName evidence="2">Uncharacterized protein</fullName>
    </submittedName>
</protein>
<evidence type="ECO:0000313" key="3">
    <source>
        <dbReference type="Proteomes" id="UP001174136"/>
    </source>
</evidence>
<dbReference type="AlphaFoldDB" id="A0AA47MMX4"/>